<name>A0A8E2EFR5_9PEZI</name>
<feature type="compositionally biased region" description="Low complexity" evidence="1">
    <location>
        <begin position="305"/>
        <end position="327"/>
    </location>
</feature>
<dbReference type="AlphaFoldDB" id="A0A8E2EFR5"/>
<gene>
    <name evidence="2" type="ORF">K432DRAFT_402365</name>
</gene>
<feature type="compositionally biased region" description="Polar residues" evidence="1">
    <location>
        <begin position="269"/>
        <end position="280"/>
    </location>
</feature>
<accession>A0A8E2EFR5</accession>
<feature type="region of interest" description="Disordered" evidence="1">
    <location>
        <begin position="201"/>
        <end position="351"/>
    </location>
</feature>
<protein>
    <submittedName>
        <fullName evidence="2">Uncharacterized protein</fullName>
    </submittedName>
</protein>
<keyword evidence="3" id="KW-1185">Reference proteome</keyword>
<feature type="compositionally biased region" description="Basic and acidic residues" evidence="1">
    <location>
        <begin position="222"/>
        <end position="255"/>
    </location>
</feature>
<feature type="compositionally biased region" description="Acidic residues" evidence="1">
    <location>
        <begin position="210"/>
        <end position="221"/>
    </location>
</feature>
<reference evidence="2 3" key="1">
    <citation type="journal article" date="2016" name="Nat. Commun.">
        <title>Ectomycorrhizal ecology is imprinted in the genome of the dominant symbiotic fungus Cenococcum geophilum.</title>
        <authorList>
            <consortium name="DOE Joint Genome Institute"/>
            <person name="Peter M."/>
            <person name="Kohler A."/>
            <person name="Ohm R.A."/>
            <person name="Kuo A."/>
            <person name="Krutzmann J."/>
            <person name="Morin E."/>
            <person name="Arend M."/>
            <person name="Barry K.W."/>
            <person name="Binder M."/>
            <person name="Choi C."/>
            <person name="Clum A."/>
            <person name="Copeland A."/>
            <person name="Grisel N."/>
            <person name="Haridas S."/>
            <person name="Kipfer T."/>
            <person name="LaButti K."/>
            <person name="Lindquist E."/>
            <person name="Lipzen A."/>
            <person name="Maire R."/>
            <person name="Meier B."/>
            <person name="Mihaltcheva S."/>
            <person name="Molinier V."/>
            <person name="Murat C."/>
            <person name="Poggeler S."/>
            <person name="Quandt C.A."/>
            <person name="Sperisen C."/>
            <person name="Tritt A."/>
            <person name="Tisserant E."/>
            <person name="Crous P.W."/>
            <person name="Henrissat B."/>
            <person name="Nehls U."/>
            <person name="Egli S."/>
            <person name="Spatafora J.W."/>
            <person name="Grigoriev I.V."/>
            <person name="Martin F.M."/>
        </authorList>
    </citation>
    <scope>NUCLEOTIDE SEQUENCE [LARGE SCALE GENOMIC DNA]</scope>
    <source>
        <strain evidence="2 3">CBS 459.81</strain>
    </source>
</reference>
<dbReference type="EMBL" id="KV744871">
    <property type="protein sequence ID" value="OCK83033.1"/>
    <property type="molecule type" value="Genomic_DNA"/>
</dbReference>
<evidence type="ECO:0000313" key="3">
    <source>
        <dbReference type="Proteomes" id="UP000250266"/>
    </source>
</evidence>
<proteinExistence type="predicted"/>
<sequence length="578" mass="64645">MGSGRKRNAAPDDDGDPPASKRSKTPAKLPAKPQAIPSAKPPAKPATKPKAKPSVKPPAKPPAIATRRPAKELTKGPAKPTGKRGGHKEPIRKSAEEVIIEFREDPDCPFNEILAENDQEYLMDWVRTWIPKDEVGDLLKDEWRKKKASAYELDDDTINMINNIKRIDETGPFTYKMHKSNLNNLAKAAHQYYYFMVTNPPENFEGGGSDNDDDDDGDDAQDTEKDAAPHEDGRGRRVEPRHMPKDGRKDRDARARSRGKRTGAGKSAAIQTGGKSQSPAVDSDIIADTGPSDKTSSKMDKLLDHGAAATHSSTNSSSSELASPPGSVLESITTARQHQDPKSANPKPADPQHIRVIVALFQLGQEEKSWEPNAIKEGTYEFAKPTKGSKQRQSRVVLGTIERIYKKMQNNLKVATEKKVVYVGEQDQRKENNELEGIELADLSNAMTRHPFTLEGELTEIATSLLETGDEEYLEDIRDRFENMLRYCPHLLDPCSPSGMLLLLVVPDRDIVRIRREQGDREDVVNLGKVSQWMPESFQWFREREKLVEGVEETVIEELSRVLQRRVWNLDISETARV</sequence>
<feature type="region of interest" description="Disordered" evidence="1">
    <location>
        <begin position="1"/>
        <end position="92"/>
    </location>
</feature>
<dbReference type="Proteomes" id="UP000250266">
    <property type="component" value="Unassembled WGS sequence"/>
</dbReference>
<feature type="compositionally biased region" description="Basic and acidic residues" evidence="1">
    <location>
        <begin position="295"/>
        <end position="304"/>
    </location>
</feature>
<evidence type="ECO:0000256" key="1">
    <source>
        <dbReference type="SAM" id="MobiDB-lite"/>
    </source>
</evidence>
<organism evidence="2 3">
    <name type="scientific">Lepidopterella palustris CBS 459.81</name>
    <dbReference type="NCBI Taxonomy" id="1314670"/>
    <lineage>
        <taxon>Eukaryota</taxon>
        <taxon>Fungi</taxon>
        <taxon>Dikarya</taxon>
        <taxon>Ascomycota</taxon>
        <taxon>Pezizomycotina</taxon>
        <taxon>Dothideomycetes</taxon>
        <taxon>Pleosporomycetidae</taxon>
        <taxon>Mytilinidiales</taxon>
        <taxon>Argynnaceae</taxon>
        <taxon>Lepidopterella</taxon>
    </lineage>
</organism>
<evidence type="ECO:0000313" key="2">
    <source>
        <dbReference type="EMBL" id="OCK83033.1"/>
    </source>
</evidence>